<dbReference type="KEGG" id="act:ACLA_044020"/>
<dbReference type="Gene3D" id="4.10.240.10">
    <property type="entry name" value="Zn(2)-C6 fungal-type DNA-binding domain"/>
    <property type="match status" value="1"/>
</dbReference>
<dbReference type="PROSITE" id="PS00463">
    <property type="entry name" value="ZN2_CY6_FUNGAL_1"/>
    <property type="match status" value="1"/>
</dbReference>
<dbReference type="VEuPathDB" id="FungiDB:ACLA_044020"/>
<evidence type="ECO:0000256" key="2">
    <source>
        <dbReference type="ARBA" id="ARBA00023125"/>
    </source>
</evidence>
<dbReference type="InterPro" id="IPR021858">
    <property type="entry name" value="Fun_TF"/>
</dbReference>
<dbReference type="GO" id="GO:0000981">
    <property type="term" value="F:DNA-binding transcription factor activity, RNA polymerase II-specific"/>
    <property type="evidence" value="ECO:0007669"/>
    <property type="project" value="InterPro"/>
</dbReference>
<keyword evidence="2" id="KW-0238">DNA-binding</keyword>
<dbReference type="STRING" id="344612.A1C8P5"/>
<evidence type="ECO:0000256" key="1">
    <source>
        <dbReference type="ARBA" id="ARBA00023015"/>
    </source>
</evidence>
<keyword evidence="4" id="KW-0539">Nucleus</keyword>
<dbReference type="PANTHER" id="PTHR38111">
    <property type="entry name" value="ZN(2)-C6 FUNGAL-TYPE DOMAIN-CONTAINING PROTEIN-RELATED"/>
    <property type="match status" value="1"/>
</dbReference>
<dbReference type="InterPro" id="IPR036864">
    <property type="entry name" value="Zn2-C6_fun-type_DNA-bd_sf"/>
</dbReference>
<dbReference type="Proteomes" id="UP000006701">
    <property type="component" value="Unassembled WGS sequence"/>
</dbReference>
<organism evidence="6 7">
    <name type="scientific">Aspergillus clavatus (strain ATCC 1007 / CBS 513.65 / DSM 816 / NCTC 3887 / NRRL 1 / QM 1276 / 107)</name>
    <dbReference type="NCBI Taxonomy" id="344612"/>
    <lineage>
        <taxon>Eukaryota</taxon>
        <taxon>Fungi</taxon>
        <taxon>Dikarya</taxon>
        <taxon>Ascomycota</taxon>
        <taxon>Pezizomycotina</taxon>
        <taxon>Eurotiomycetes</taxon>
        <taxon>Eurotiomycetidae</taxon>
        <taxon>Eurotiales</taxon>
        <taxon>Aspergillaceae</taxon>
        <taxon>Aspergillus</taxon>
        <taxon>Aspergillus subgen. Fumigati</taxon>
    </lineage>
</organism>
<evidence type="ECO:0000256" key="4">
    <source>
        <dbReference type="ARBA" id="ARBA00023242"/>
    </source>
</evidence>
<keyword evidence="1" id="KW-0805">Transcription regulation</keyword>
<dbReference type="CDD" id="cd00067">
    <property type="entry name" value="GAL4"/>
    <property type="match status" value="1"/>
</dbReference>
<dbReference type="PANTHER" id="PTHR38111:SF11">
    <property type="entry name" value="TRANSCRIPTION FACTOR DOMAIN-CONTAINING PROTEIN-RELATED"/>
    <property type="match status" value="1"/>
</dbReference>
<reference evidence="6 7" key="1">
    <citation type="journal article" date="2008" name="PLoS Genet.">
        <title>Genomic islands in the pathogenic filamentous fungus Aspergillus fumigatus.</title>
        <authorList>
            <person name="Fedorova N.D."/>
            <person name="Khaldi N."/>
            <person name="Joardar V.S."/>
            <person name="Maiti R."/>
            <person name="Amedeo P."/>
            <person name="Anderson M.J."/>
            <person name="Crabtree J."/>
            <person name="Silva J.C."/>
            <person name="Badger J.H."/>
            <person name="Albarraq A."/>
            <person name="Angiuoli S."/>
            <person name="Bussey H."/>
            <person name="Bowyer P."/>
            <person name="Cotty P.J."/>
            <person name="Dyer P.S."/>
            <person name="Egan A."/>
            <person name="Galens K."/>
            <person name="Fraser-Liggett C.M."/>
            <person name="Haas B.J."/>
            <person name="Inman J.M."/>
            <person name="Kent R."/>
            <person name="Lemieux S."/>
            <person name="Malavazi I."/>
            <person name="Orvis J."/>
            <person name="Roemer T."/>
            <person name="Ronning C.M."/>
            <person name="Sundaram J.P."/>
            <person name="Sutton G."/>
            <person name="Turner G."/>
            <person name="Venter J.C."/>
            <person name="White O.R."/>
            <person name="Whitty B.R."/>
            <person name="Youngman P."/>
            <person name="Wolfe K.H."/>
            <person name="Goldman G.H."/>
            <person name="Wortman J.R."/>
            <person name="Jiang B."/>
            <person name="Denning D.W."/>
            <person name="Nierman W.C."/>
        </authorList>
    </citation>
    <scope>NUCLEOTIDE SEQUENCE [LARGE SCALE GENOMIC DNA]</scope>
    <source>
        <strain evidence="7">ATCC 1007 / CBS 513.65 / DSM 816 / NCTC 3887 / NRRL 1</strain>
    </source>
</reference>
<proteinExistence type="predicted"/>
<dbReference type="OrthoDB" id="3525185at2759"/>
<dbReference type="GO" id="GO:0008270">
    <property type="term" value="F:zinc ion binding"/>
    <property type="evidence" value="ECO:0007669"/>
    <property type="project" value="InterPro"/>
</dbReference>
<dbReference type="SMART" id="SM00066">
    <property type="entry name" value="GAL4"/>
    <property type="match status" value="1"/>
</dbReference>
<keyword evidence="7" id="KW-1185">Reference proteome</keyword>
<dbReference type="RefSeq" id="XP_001275108.1">
    <property type="nucleotide sequence ID" value="XM_001275107.1"/>
</dbReference>
<name>A1C8P5_ASPCL</name>
<dbReference type="HOGENOM" id="CLU_021599_2_1_1"/>
<dbReference type="EMBL" id="DS027046">
    <property type="protein sequence ID" value="EAW13682.1"/>
    <property type="molecule type" value="Genomic_DNA"/>
</dbReference>
<feature type="domain" description="Zn(2)-C6 fungal-type" evidence="5">
    <location>
        <begin position="10"/>
        <end position="39"/>
    </location>
</feature>
<evidence type="ECO:0000313" key="7">
    <source>
        <dbReference type="Proteomes" id="UP000006701"/>
    </source>
</evidence>
<dbReference type="Pfam" id="PF11951">
    <property type="entry name" value="Fungal_trans_2"/>
    <property type="match status" value="1"/>
</dbReference>
<dbReference type="PROSITE" id="PS50048">
    <property type="entry name" value="ZN2_CY6_FUNGAL_2"/>
    <property type="match status" value="1"/>
</dbReference>
<dbReference type="GeneID" id="4707369"/>
<sequence length="466" mass="52616">MGGSRGKSHGCGTCRARKIACGRERPSCTQCIKARRFCTGYHREVGFILVQPGTKASRRDANVHATPETGPSFDIIRSSHMRQSFLEQFVGRCLPHPHLINAPKKPWLLLLPNLPMRTKALEFSALALSCAGLGRKAKDQSLLHQSLRSYTRGLRELQAALWDQRLMHDDETLAACLVLSLYEVIECPDRGCAAYISHCKGFVSLIKARGMDAHTAGIGHELFLGVRFPGILDALGHRVPNYLCDRAWCLNPWSTRSKKSVDRIADCLAGVPFILQRLDRLDSLDQMENVAMTRQLIEEAYAIDRALQDVYSNFQLEVPGLSYWPVLSQSFTGNETNGAVFPVVYHFPNLKTASFLMLYWASRALLWSCISNLNDIIRKQTTQFTIDADQLSLDGHKTYTTMARNVCQSLEYCLQEELSLLGMFVASTPIAIVTRAVQNRTEERDAIWLIYIQEKMRQGLQLWQYI</sequence>
<gene>
    <name evidence="6" type="ORF">ACLA_044020</name>
</gene>
<evidence type="ECO:0000256" key="3">
    <source>
        <dbReference type="ARBA" id="ARBA00023163"/>
    </source>
</evidence>
<dbReference type="eggNOG" id="ENOG502SQ1T">
    <property type="taxonomic scope" value="Eukaryota"/>
</dbReference>
<protein>
    <submittedName>
        <fullName evidence="6">C6 zinc finger domain protein</fullName>
    </submittedName>
</protein>
<accession>A1C8P5</accession>
<keyword evidence="3" id="KW-0804">Transcription</keyword>
<evidence type="ECO:0000259" key="5">
    <source>
        <dbReference type="PROSITE" id="PS50048"/>
    </source>
</evidence>
<dbReference type="SUPFAM" id="SSF57701">
    <property type="entry name" value="Zn2/Cys6 DNA-binding domain"/>
    <property type="match status" value="1"/>
</dbReference>
<dbReference type="InterPro" id="IPR001138">
    <property type="entry name" value="Zn2Cys6_DnaBD"/>
</dbReference>
<evidence type="ECO:0000313" key="6">
    <source>
        <dbReference type="EMBL" id="EAW13682.1"/>
    </source>
</evidence>
<dbReference type="InterPro" id="IPR053178">
    <property type="entry name" value="Osmoadaptation_assoc"/>
</dbReference>
<dbReference type="AlphaFoldDB" id="A1C8P5"/>
<dbReference type="GO" id="GO:0003677">
    <property type="term" value="F:DNA binding"/>
    <property type="evidence" value="ECO:0007669"/>
    <property type="project" value="UniProtKB-KW"/>
</dbReference>
<dbReference type="Pfam" id="PF00172">
    <property type="entry name" value="Zn_clus"/>
    <property type="match status" value="1"/>
</dbReference>
<dbReference type="OMA" id="MLYWASR"/>